<feature type="compositionally biased region" description="Polar residues" evidence="4">
    <location>
        <begin position="1"/>
        <end position="20"/>
    </location>
</feature>
<keyword evidence="1" id="KW-0805">Transcription regulation</keyword>
<dbReference type="PANTHER" id="PTHR31636">
    <property type="entry name" value="OSJNBA0084A10.13 PROTEIN-RELATED"/>
    <property type="match status" value="1"/>
</dbReference>
<reference evidence="5 6" key="1">
    <citation type="submission" date="2020-04" db="EMBL/GenBank/DDBJ databases">
        <title>Plant Genome Project.</title>
        <authorList>
            <person name="Zhang R.-G."/>
        </authorList>
    </citation>
    <scope>NUCLEOTIDE SEQUENCE [LARGE SCALE GENOMIC DNA]</scope>
    <source>
        <strain evidence="5">YNK0</strain>
        <tissue evidence="5">Leaf</tissue>
    </source>
</reference>
<feature type="region of interest" description="Leucine repeat I (LRI)" evidence="3">
    <location>
        <begin position="31"/>
        <end position="91"/>
    </location>
</feature>
<feature type="region of interest" description="VHIID" evidence="3">
    <location>
        <begin position="110"/>
        <end position="175"/>
    </location>
</feature>
<dbReference type="OrthoDB" id="762338at2759"/>
<protein>
    <recommendedName>
        <fullName evidence="7">Scarecrow-like protein 3</fullName>
    </recommendedName>
</protein>
<dbReference type="EMBL" id="JABCRI010000010">
    <property type="protein sequence ID" value="KAF8399652.1"/>
    <property type="molecule type" value="Genomic_DNA"/>
</dbReference>
<evidence type="ECO:0000256" key="3">
    <source>
        <dbReference type="PROSITE-ProRule" id="PRU01191"/>
    </source>
</evidence>
<dbReference type="Pfam" id="PF03514">
    <property type="entry name" value="GRAS"/>
    <property type="match status" value="1"/>
</dbReference>
<organism evidence="5 6">
    <name type="scientific">Tetracentron sinense</name>
    <name type="common">Spur-leaf</name>
    <dbReference type="NCBI Taxonomy" id="13715"/>
    <lineage>
        <taxon>Eukaryota</taxon>
        <taxon>Viridiplantae</taxon>
        <taxon>Streptophyta</taxon>
        <taxon>Embryophyta</taxon>
        <taxon>Tracheophyta</taxon>
        <taxon>Spermatophyta</taxon>
        <taxon>Magnoliopsida</taxon>
        <taxon>Trochodendrales</taxon>
        <taxon>Trochodendraceae</taxon>
        <taxon>Tetracentron</taxon>
    </lineage>
</organism>
<accession>A0A834ZBP7</accession>
<gene>
    <name evidence="5" type="ORF">HHK36_015522</name>
</gene>
<feature type="region of interest" description="Leucine repeat II (LRII)" evidence="3">
    <location>
        <begin position="185"/>
        <end position="217"/>
    </location>
</feature>
<feature type="short sequence motif" description="VHIID" evidence="3">
    <location>
        <begin position="141"/>
        <end position="145"/>
    </location>
</feature>
<name>A0A834ZBP7_TETSI</name>
<feature type="region of interest" description="Disordered" evidence="4">
    <location>
        <begin position="1"/>
        <end position="21"/>
    </location>
</feature>
<feature type="region of interest" description="SAW" evidence="3">
    <location>
        <begin position="337"/>
        <end position="412"/>
    </location>
</feature>
<keyword evidence="2" id="KW-0804">Transcription</keyword>
<evidence type="ECO:0000313" key="6">
    <source>
        <dbReference type="Proteomes" id="UP000655225"/>
    </source>
</evidence>
<evidence type="ECO:0000313" key="5">
    <source>
        <dbReference type="EMBL" id="KAF8399652.1"/>
    </source>
</evidence>
<sequence length="413" mass="46453">MGSSPTLKPDTTLTLSSSPPLQALKPEDRGIRLIQLLLTCAAHASSGNLHRADTCLRYISQLSSVSGDPMQRLSARFAASLAVHLVKRWPGLYRALNHAQSPKPEPDRTRFLFARAFPYLGFAYAVISRTLLQTMSHERVIHILDLGSGDPNLWVPLLQSFANMPRGPPHLKITCVSSDKDVLENLGPKLVKQAEALNIPFQFNPLNASLREITMEMLKVRSGEALALTCVLSLHVLLAEDDCVDTQFGVNKADRVKGSKQVDHFLAMVQYMSPKVLLMVEQESDHNLARLMDRFVEGLYYYSTVFDSVDANSGNLSCAKRLAVEEMFGREIENIVACEGAEREERHERYVRWMVRFGRAGFKPVRLWYDTMEDAKQLVKSFGSNGYKVLGERGSLMICWHERPLYAVSAWHC</sequence>
<evidence type="ECO:0008006" key="7">
    <source>
        <dbReference type="Google" id="ProtNLM"/>
    </source>
</evidence>
<dbReference type="OMA" id="WHERPLY"/>
<evidence type="ECO:0000256" key="4">
    <source>
        <dbReference type="SAM" id="MobiDB-lite"/>
    </source>
</evidence>
<dbReference type="InterPro" id="IPR005202">
    <property type="entry name" value="TF_GRAS"/>
</dbReference>
<keyword evidence="6" id="KW-1185">Reference proteome</keyword>
<evidence type="ECO:0000256" key="2">
    <source>
        <dbReference type="ARBA" id="ARBA00023163"/>
    </source>
</evidence>
<dbReference type="AlphaFoldDB" id="A0A834ZBP7"/>
<dbReference type="Proteomes" id="UP000655225">
    <property type="component" value="Unassembled WGS sequence"/>
</dbReference>
<comment type="caution">
    <text evidence="5">The sequence shown here is derived from an EMBL/GenBank/DDBJ whole genome shotgun (WGS) entry which is preliminary data.</text>
</comment>
<dbReference type="PROSITE" id="PS50985">
    <property type="entry name" value="GRAS"/>
    <property type="match status" value="1"/>
</dbReference>
<proteinExistence type="inferred from homology"/>
<comment type="caution">
    <text evidence="3">Lacks conserved residue(s) required for the propagation of feature annotation.</text>
</comment>
<evidence type="ECO:0000256" key="1">
    <source>
        <dbReference type="ARBA" id="ARBA00023015"/>
    </source>
</evidence>
<feature type="short sequence motif" description="LXXLL motif" evidence="3">
    <location>
        <begin position="234"/>
        <end position="238"/>
    </location>
</feature>
<comment type="similarity">
    <text evidence="3">Belongs to the GRAS family.</text>
</comment>